<sequence>MEFIILFGRGLELVFQKGRTECSVKDQIRSSKIPEGYKRKTKECIQEIPLNTIEKQTDNPESILHYVL</sequence>
<accession>N1UL30</accession>
<gene>
    <name evidence="1" type="ORF">LEP1GSC115_1802</name>
</gene>
<dbReference type="AlphaFoldDB" id="N1UL30"/>
<evidence type="ECO:0000313" key="2">
    <source>
        <dbReference type="Proteomes" id="UP000012220"/>
    </source>
</evidence>
<evidence type="ECO:0000313" key="1">
    <source>
        <dbReference type="EMBL" id="EMY24576.1"/>
    </source>
</evidence>
<dbReference type="BioCyc" id="LINT1085541:G11IQ-3211-MONOMER"/>
<organism evidence="1 2">
    <name type="scientific">Leptospira interrogans serovar Australis str. 200703203</name>
    <dbReference type="NCBI Taxonomy" id="1085541"/>
    <lineage>
        <taxon>Bacteria</taxon>
        <taxon>Pseudomonadati</taxon>
        <taxon>Spirochaetota</taxon>
        <taxon>Spirochaetia</taxon>
        <taxon>Leptospirales</taxon>
        <taxon>Leptospiraceae</taxon>
        <taxon>Leptospira</taxon>
    </lineage>
</organism>
<reference evidence="1 2" key="1">
    <citation type="submission" date="2013-02" db="EMBL/GenBank/DDBJ databases">
        <authorList>
            <person name="Harkins D.M."/>
            <person name="Durkin A.S."/>
            <person name="Brinkac L.M."/>
            <person name="Haft D.H."/>
            <person name="Selengut J.D."/>
            <person name="Sanka R."/>
            <person name="DePew J."/>
            <person name="Purushe J."/>
            <person name="Picardeau M."/>
            <person name="Werts C."/>
            <person name="Goarant C."/>
            <person name="Vinetz J.M."/>
            <person name="Sutton G.G."/>
            <person name="Nierman W.C."/>
            <person name="Fouts D.E."/>
        </authorList>
    </citation>
    <scope>NUCLEOTIDE SEQUENCE [LARGE SCALE GENOMIC DNA]</scope>
    <source>
        <strain evidence="1 2">200703203</strain>
    </source>
</reference>
<proteinExistence type="predicted"/>
<comment type="caution">
    <text evidence="1">The sequence shown here is derived from an EMBL/GenBank/DDBJ whole genome shotgun (WGS) entry which is preliminary data.</text>
</comment>
<protein>
    <submittedName>
        <fullName evidence="1">Uncharacterized protein</fullName>
    </submittedName>
</protein>
<name>N1UL30_LEPIR</name>
<dbReference type="Proteomes" id="UP000012220">
    <property type="component" value="Unassembled WGS sequence"/>
</dbReference>
<dbReference type="EMBL" id="AHNY02000187">
    <property type="protein sequence ID" value="EMY24576.1"/>
    <property type="molecule type" value="Genomic_DNA"/>
</dbReference>